<sequence>MRARLAVVGGTGFDDPGLLGAPVAAERVVTRFGQVALSYYHVGGDPGAVVAFLPRHGAAHGVPPHRIDYRANFAALARAGVERIVATAAVGSLRATLAPGTLLIPDQVLDFTRSRPGTFYDEAVVHTDFTEPYCPQMREALLRAAGRQGLSVEPAGTYAVLEGPRYETAAEVRTLALLGGDVVGMTGMPEAILAREAGMCMAVVAVVTNLGAGIAQRELSHAEVGDVMARRRADVVRLMLEALTSLPEARACPCSRIRADGRPPVW</sequence>
<dbReference type="InterPro" id="IPR010044">
    <property type="entry name" value="MTAP"/>
</dbReference>
<organism evidence="5 6">
    <name type="scientific">Carboxydichorda subterranea</name>
    <dbReference type="NCBI Taxonomy" id="3109565"/>
    <lineage>
        <taxon>Bacteria</taxon>
        <taxon>Bacillati</taxon>
        <taxon>Bacillota</taxon>
        <taxon>Limnochordia</taxon>
        <taxon>Limnochordales</taxon>
        <taxon>Geochordaceae</taxon>
        <taxon>Carboxydichorda</taxon>
    </lineage>
</organism>
<dbReference type="RefSeq" id="WP_324715600.1">
    <property type="nucleotide sequence ID" value="NZ_CP141615.1"/>
</dbReference>
<feature type="binding site" evidence="3">
    <location>
        <position position="186"/>
    </location>
    <ligand>
        <name>phosphate</name>
        <dbReference type="ChEBI" id="CHEBI:43474"/>
    </ligand>
</feature>
<comment type="caution">
    <text evidence="3">Lacks conserved residue(s) required for the propagation of feature annotation.</text>
</comment>
<comment type="pathway">
    <text evidence="3">Purine metabolism; purine nucleoside salvage.</text>
</comment>
<dbReference type="SUPFAM" id="SSF53167">
    <property type="entry name" value="Purine and uridine phosphorylases"/>
    <property type="match status" value="1"/>
</dbReference>
<dbReference type="PANTHER" id="PTHR42679:SF2">
    <property type="entry name" value="S-METHYL-5'-THIOADENOSINE PHOSPHORYLASE"/>
    <property type="match status" value="1"/>
</dbReference>
<name>A0ABZ1BUK2_9FIRM</name>
<dbReference type="HAMAP" id="MF_01963">
    <property type="entry name" value="MTAP"/>
    <property type="match status" value="1"/>
</dbReference>
<reference evidence="5 6" key="1">
    <citation type="journal article" date="2024" name="Front. Microbiol.">
        <title>Novel thermophilic genera Geochorda gen. nov. and Carboxydochorda gen. nov. from the deep terrestrial subsurface reveal the ecophysiological diversity in the class Limnochordia.</title>
        <authorList>
            <person name="Karnachuk O.V."/>
            <person name="Lukina A.P."/>
            <person name="Avakyan M.R."/>
            <person name="Kadnikov V.V."/>
            <person name="Begmatov S."/>
            <person name="Beletsky A.V."/>
            <person name="Vlasova K.G."/>
            <person name="Novikov A.A."/>
            <person name="Shcherbakova V.A."/>
            <person name="Mardanov A.V."/>
            <person name="Ravin N.V."/>
        </authorList>
    </citation>
    <scope>NUCLEOTIDE SEQUENCE [LARGE SCALE GENOMIC DNA]</scope>
    <source>
        <strain evidence="5 6">L945</strain>
    </source>
</reference>
<comment type="miscellaneous">
    <text evidence="3">Although this enzyme belongs to the family of MTA phosphorylases based on sequence homology, it lacks several conserved amino acids in the substrate binding pocket that confer specificity towards MTA.</text>
</comment>
<keyword evidence="6" id="KW-1185">Reference proteome</keyword>
<feature type="site" description="Important for substrate specificity" evidence="3">
    <location>
        <position position="167"/>
    </location>
</feature>
<comment type="subunit">
    <text evidence="3">Homohexamer. Dimer of a homotrimer.</text>
</comment>
<evidence type="ECO:0000313" key="6">
    <source>
        <dbReference type="Proteomes" id="UP001332192"/>
    </source>
</evidence>
<accession>A0ABZ1BUK2</accession>
<feature type="site" description="Important for substrate specificity" evidence="3">
    <location>
        <position position="221"/>
    </location>
</feature>
<evidence type="ECO:0000256" key="3">
    <source>
        <dbReference type="HAMAP-Rule" id="MF_01963"/>
    </source>
</evidence>
<comment type="similarity">
    <text evidence="3">Belongs to the PNP/MTAP phosphorylase family. MTAP subfamily.</text>
</comment>
<dbReference type="Gene3D" id="3.40.50.1580">
    <property type="entry name" value="Nucleoside phosphorylase domain"/>
    <property type="match status" value="1"/>
</dbReference>
<dbReference type="InterPro" id="IPR035994">
    <property type="entry name" value="Nucleoside_phosphorylase_sf"/>
</dbReference>
<keyword evidence="3" id="KW-0660">Purine salvage</keyword>
<keyword evidence="1 3" id="KW-0328">Glycosyltransferase</keyword>
<dbReference type="GO" id="GO:0016757">
    <property type="term" value="F:glycosyltransferase activity"/>
    <property type="evidence" value="ECO:0007669"/>
    <property type="project" value="UniProtKB-KW"/>
</dbReference>
<evidence type="ECO:0000256" key="2">
    <source>
        <dbReference type="ARBA" id="ARBA00022679"/>
    </source>
</evidence>
<dbReference type="EMBL" id="CP141615">
    <property type="protein sequence ID" value="WRP16328.1"/>
    <property type="molecule type" value="Genomic_DNA"/>
</dbReference>
<feature type="binding site" evidence="3">
    <location>
        <position position="11"/>
    </location>
    <ligand>
        <name>phosphate</name>
        <dbReference type="ChEBI" id="CHEBI:43474"/>
    </ligand>
</feature>
<dbReference type="Proteomes" id="UP001332192">
    <property type="component" value="Chromosome"/>
</dbReference>
<dbReference type="NCBIfam" id="NF006599">
    <property type="entry name" value="PRK09136.1"/>
    <property type="match status" value="1"/>
</dbReference>
<dbReference type="InterPro" id="IPR000845">
    <property type="entry name" value="Nucleoside_phosphorylase_d"/>
</dbReference>
<evidence type="ECO:0000259" key="4">
    <source>
        <dbReference type="Pfam" id="PF01048"/>
    </source>
</evidence>
<comment type="catalytic activity">
    <reaction evidence="3">
        <text>a purine D-ribonucleoside + phosphate = a purine nucleobase + alpha-D-ribose 1-phosphate</text>
        <dbReference type="Rhea" id="RHEA:19805"/>
        <dbReference type="ChEBI" id="CHEBI:26386"/>
        <dbReference type="ChEBI" id="CHEBI:43474"/>
        <dbReference type="ChEBI" id="CHEBI:57720"/>
        <dbReference type="ChEBI" id="CHEBI:142355"/>
        <dbReference type="EC" id="2.4.2.1"/>
    </reaction>
</comment>
<comment type="function">
    <text evidence="3">Purine nucleoside phosphorylase involved in purine salvage.</text>
</comment>
<keyword evidence="2 3" id="KW-0808">Transferase</keyword>
<feature type="domain" description="Nucleoside phosphorylase" evidence="4">
    <location>
        <begin position="5"/>
        <end position="243"/>
    </location>
</feature>
<proteinExistence type="inferred from homology"/>
<dbReference type="EC" id="2.4.2.1" evidence="3"/>
<evidence type="ECO:0000256" key="1">
    <source>
        <dbReference type="ARBA" id="ARBA00022676"/>
    </source>
</evidence>
<evidence type="ECO:0000313" key="5">
    <source>
        <dbReference type="EMBL" id="WRP16328.1"/>
    </source>
</evidence>
<dbReference type="Pfam" id="PF01048">
    <property type="entry name" value="PNP_UDP_1"/>
    <property type="match status" value="1"/>
</dbReference>
<dbReference type="PANTHER" id="PTHR42679">
    <property type="entry name" value="S-METHYL-5'-THIOADENOSINE PHOSPHORYLASE"/>
    <property type="match status" value="1"/>
</dbReference>
<protein>
    <recommendedName>
        <fullName evidence="3">Purine nucleoside phosphorylase</fullName>
        <shortName evidence="3">PNP</shortName>
        <ecNumber evidence="3">2.4.2.1</ecNumber>
    </recommendedName>
</protein>
<feature type="binding site" evidence="3">
    <location>
        <position position="185"/>
    </location>
    <ligand>
        <name>substrate</name>
    </ligand>
</feature>
<gene>
    <name evidence="5" type="ORF">U7230_09485</name>
</gene>
<dbReference type="CDD" id="cd09010">
    <property type="entry name" value="MTAP_SsMTAPII_like_MTIP"/>
    <property type="match status" value="1"/>
</dbReference>
<feature type="binding site" evidence="3">
    <location>
        <begin position="55"/>
        <end position="56"/>
    </location>
    <ligand>
        <name>phosphate</name>
        <dbReference type="ChEBI" id="CHEBI:43474"/>
    </ligand>
</feature>